<feature type="compositionally biased region" description="Basic and acidic residues" evidence="1">
    <location>
        <begin position="301"/>
        <end position="315"/>
    </location>
</feature>
<dbReference type="Proteomes" id="UP000784294">
    <property type="component" value="Unassembled WGS sequence"/>
</dbReference>
<organism evidence="2 3">
    <name type="scientific">Protopolystoma xenopodis</name>
    <dbReference type="NCBI Taxonomy" id="117903"/>
    <lineage>
        <taxon>Eukaryota</taxon>
        <taxon>Metazoa</taxon>
        <taxon>Spiralia</taxon>
        <taxon>Lophotrochozoa</taxon>
        <taxon>Platyhelminthes</taxon>
        <taxon>Monogenea</taxon>
        <taxon>Polyopisthocotylea</taxon>
        <taxon>Polystomatidea</taxon>
        <taxon>Polystomatidae</taxon>
        <taxon>Protopolystoma</taxon>
    </lineage>
</organism>
<evidence type="ECO:0000313" key="3">
    <source>
        <dbReference type="Proteomes" id="UP000784294"/>
    </source>
</evidence>
<feature type="region of interest" description="Disordered" evidence="1">
    <location>
        <begin position="225"/>
        <end position="281"/>
    </location>
</feature>
<proteinExistence type="predicted"/>
<protein>
    <submittedName>
        <fullName evidence="2">Uncharacterized protein</fullName>
    </submittedName>
</protein>
<evidence type="ECO:0000313" key="2">
    <source>
        <dbReference type="EMBL" id="VEL09774.1"/>
    </source>
</evidence>
<name>A0A3S5B0J9_9PLAT</name>
<evidence type="ECO:0000256" key="1">
    <source>
        <dbReference type="SAM" id="MobiDB-lite"/>
    </source>
</evidence>
<reference evidence="2" key="1">
    <citation type="submission" date="2018-11" db="EMBL/GenBank/DDBJ databases">
        <authorList>
            <consortium name="Pathogen Informatics"/>
        </authorList>
    </citation>
    <scope>NUCLEOTIDE SEQUENCE</scope>
</reference>
<feature type="compositionally biased region" description="Low complexity" evidence="1">
    <location>
        <begin position="254"/>
        <end position="273"/>
    </location>
</feature>
<dbReference type="EMBL" id="CAAALY010007215">
    <property type="protein sequence ID" value="VEL09774.1"/>
    <property type="molecule type" value="Genomic_DNA"/>
</dbReference>
<feature type="compositionally biased region" description="Pro residues" evidence="1">
    <location>
        <begin position="165"/>
        <end position="183"/>
    </location>
</feature>
<keyword evidence="3" id="KW-1185">Reference proteome</keyword>
<sequence length="392" mass="41178">MAAAAAAAMAHHHHHQQQRHQQQPLPNQVLSVSPLHASGQSHASLSSRLPGQLGFAYYNTASPASSAAAAAAAASYYYAQTCHYHPPPSSLVSPLPPTHQTHLDGPMRQTFLSPAGNVSPYSSSTPGYFLAGRDSSQAPHFTHLPGPMLTLLSSSTPHPLHLLPPTSPPPPPPPSLLPPPPSGPFLSQASATSTYYPISGLTSPSGKLKTSSYLQAEFPLLEPQLPASTQDCTSAPTGYSDLQTDRKASPTEDSGSSLHQASLSSSSSSTTTSPQLAVGSHRSDMNPALACRQMLPGDDEAQGHGDVETSLDERLPTPLSPDCVLSSNGSETILAKSAAIQSQDPICSGARIFDILAELLELAQTTQVPFLLCIPNVRAFVSIYFYLGYSGH</sequence>
<gene>
    <name evidence="2" type="ORF">PXEA_LOCUS3214</name>
</gene>
<dbReference type="AlphaFoldDB" id="A0A3S5B0J9"/>
<accession>A0A3S5B0J9</accession>
<feature type="region of interest" description="Disordered" evidence="1">
    <location>
        <begin position="295"/>
        <end position="319"/>
    </location>
</feature>
<comment type="caution">
    <text evidence="2">The sequence shown here is derived from an EMBL/GenBank/DDBJ whole genome shotgun (WGS) entry which is preliminary data.</text>
</comment>
<feature type="compositionally biased region" description="Polar residues" evidence="1">
    <location>
        <begin position="226"/>
        <end position="242"/>
    </location>
</feature>
<feature type="region of interest" description="Disordered" evidence="1">
    <location>
        <begin position="1"/>
        <end position="25"/>
    </location>
</feature>
<feature type="compositionally biased region" description="Low complexity" evidence="1">
    <location>
        <begin position="149"/>
        <end position="164"/>
    </location>
</feature>
<feature type="region of interest" description="Disordered" evidence="1">
    <location>
        <begin position="149"/>
        <end position="188"/>
    </location>
</feature>